<evidence type="ECO:0000313" key="7">
    <source>
        <dbReference type="EMBL" id="VDN56804.1"/>
    </source>
</evidence>
<dbReference type="STRING" id="318479.A0A0N4U686"/>
<dbReference type="Proteomes" id="UP000038040">
    <property type="component" value="Unplaced"/>
</dbReference>
<dbReference type="FunFam" id="1.10.1170.10:FF:000002">
    <property type="entry name" value="Baculoviral IAP repeat containing 7"/>
    <property type="match status" value="1"/>
</dbReference>
<keyword evidence="5" id="KW-0472">Membrane</keyword>
<dbReference type="GO" id="GO:0006511">
    <property type="term" value="P:ubiquitin-dependent protein catabolic process"/>
    <property type="evidence" value="ECO:0007669"/>
    <property type="project" value="TreeGrafter"/>
</dbReference>
<keyword evidence="5" id="KW-0812">Transmembrane</keyword>
<evidence type="ECO:0000256" key="4">
    <source>
        <dbReference type="PROSITE-ProRule" id="PRU00175"/>
    </source>
</evidence>
<dbReference type="OrthoDB" id="1711136at2759"/>
<reference evidence="10" key="1">
    <citation type="submission" date="2017-02" db="UniProtKB">
        <authorList>
            <consortium name="WormBaseParasite"/>
        </authorList>
    </citation>
    <scope>IDENTIFICATION</scope>
</reference>
<dbReference type="InterPro" id="IPR013083">
    <property type="entry name" value="Znf_RING/FYVE/PHD"/>
</dbReference>
<feature type="domain" description="RING-type" evidence="6">
    <location>
        <begin position="61"/>
        <end position="101"/>
    </location>
</feature>
<dbReference type="GO" id="GO:0008270">
    <property type="term" value="F:zinc ion binding"/>
    <property type="evidence" value="ECO:0007669"/>
    <property type="project" value="UniProtKB-KW"/>
</dbReference>
<organism evidence="8 10">
    <name type="scientific">Dracunculus medinensis</name>
    <name type="common">Guinea worm</name>
    <dbReference type="NCBI Taxonomy" id="318479"/>
    <lineage>
        <taxon>Eukaryota</taxon>
        <taxon>Metazoa</taxon>
        <taxon>Ecdysozoa</taxon>
        <taxon>Nematoda</taxon>
        <taxon>Chromadorea</taxon>
        <taxon>Rhabditida</taxon>
        <taxon>Spirurina</taxon>
        <taxon>Dracunculoidea</taxon>
        <taxon>Dracunculidae</taxon>
        <taxon>Dracunculus</taxon>
    </lineage>
</organism>
<sequence length="112" mass="12799">MKILSPIIGFLITFFFPQVNYVISVVILLFLPFKAIPNFLSQFIQCFYSIFSAKNCERMLCCICFSNEKSVLFQPCNHICLCTECATKLITSTAPNCPICRARITSYIDVYI</sequence>
<keyword evidence="9" id="KW-1185">Reference proteome</keyword>
<evidence type="ECO:0000313" key="9">
    <source>
        <dbReference type="Proteomes" id="UP000274756"/>
    </source>
</evidence>
<keyword evidence="3" id="KW-0862">Zinc</keyword>
<evidence type="ECO:0000256" key="5">
    <source>
        <dbReference type="SAM" id="Phobius"/>
    </source>
</evidence>
<evidence type="ECO:0000313" key="8">
    <source>
        <dbReference type="Proteomes" id="UP000038040"/>
    </source>
</evidence>
<evidence type="ECO:0000256" key="3">
    <source>
        <dbReference type="ARBA" id="ARBA00022833"/>
    </source>
</evidence>
<protein>
    <submittedName>
        <fullName evidence="10">RING-type domain-containing protein</fullName>
    </submittedName>
</protein>
<name>A0A0N4U686_DRAME</name>
<dbReference type="GO" id="GO:0061630">
    <property type="term" value="F:ubiquitin protein ligase activity"/>
    <property type="evidence" value="ECO:0007669"/>
    <property type="project" value="TreeGrafter"/>
</dbReference>
<evidence type="ECO:0000259" key="6">
    <source>
        <dbReference type="PROSITE" id="PS50089"/>
    </source>
</evidence>
<dbReference type="PROSITE" id="PS50089">
    <property type="entry name" value="ZF_RING_2"/>
    <property type="match status" value="1"/>
</dbReference>
<evidence type="ECO:0000313" key="10">
    <source>
        <dbReference type="WBParaSite" id="DME_0000241701-mRNA-1"/>
    </source>
</evidence>
<keyword evidence="1" id="KW-0479">Metal-binding</keyword>
<keyword evidence="5" id="KW-1133">Transmembrane helix</keyword>
<proteinExistence type="predicted"/>
<dbReference type="SUPFAM" id="SSF57850">
    <property type="entry name" value="RING/U-box"/>
    <property type="match status" value="1"/>
</dbReference>
<dbReference type="WBParaSite" id="DME_0000241701-mRNA-1">
    <property type="protein sequence ID" value="DME_0000241701-mRNA-1"/>
    <property type="gene ID" value="DME_0000241701"/>
</dbReference>
<dbReference type="GO" id="GO:0016567">
    <property type="term" value="P:protein ubiquitination"/>
    <property type="evidence" value="ECO:0007669"/>
    <property type="project" value="TreeGrafter"/>
</dbReference>
<evidence type="ECO:0000256" key="1">
    <source>
        <dbReference type="ARBA" id="ARBA00022723"/>
    </source>
</evidence>
<feature type="transmembrane region" description="Helical" evidence="5">
    <location>
        <begin position="6"/>
        <end position="31"/>
    </location>
</feature>
<dbReference type="Proteomes" id="UP000274756">
    <property type="component" value="Unassembled WGS sequence"/>
</dbReference>
<gene>
    <name evidence="7" type="ORF">DME_LOCUS6777</name>
</gene>
<dbReference type="Pfam" id="PF13920">
    <property type="entry name" value="zf-C3HC4_3"/>
    <property type="match status" value="1"/>
</dbReference>
<dbReference type="PANTHER" id="PTHR22696">
    <property type="entry name" value="E3 UBIQUITIN-PROTEIN LIGASE RNF26"/>
    <property type="match status" value="1"/>
</dbReference>
<evidence type="ECO:0000256" key="2">
    <source>
        <dbReference type="ARBA" id="ARBA00022771"/>
    </source>
</evidence>
<dbReference type="Gene3D" id="3.30.40.10">
    <property type="entry name" value="Zinc/RING finger domain, C3HC4 (zinc finger)"/>
    <property type="match status" value="1"/>
</dbReference>
<dbReference type="AlphaFoldDB" id="A0A0N4U686"/>
<dbReference type="InterPro" id="IPR001841">
    <property type="entry name" value="Znf_RING"/>
</dbReference>
<accession>A0A0N4U686</accession>
<reference evidence="7 9" key="2">
    <citation type="submission" date="2018-11" db="EMBL/GenBank/DDBJ databases">
        <authorList>
            <consortium name="Pathogen Informatics"/>
        </authorList>
    </citation>
    <scope>NUCLEOTIDE SEQUENCE [LARGE SCALE GENOMIC DNA]</scope>
</reference>
<dbReference type="PANTHER" id="PTHR22696:SF1">
    <property type="entry name" value="E3 UBIQUITIN-PROTEIN LIGASE RNF26"/>
    <property type="match status" value="1"/>
</dbReference>
<dbReference type="EMBL" id="UYYG01001157">
    <property type="protein sequence ID" value="VDN56804.1"/>
    <property type="molecule type" value="Genomic_DNA"/>
</dbReference>
<keyword evidence="2 4" id="KW-0863">Zinc-finger</keyword>